<dbReference type="OrthoDB" id="9802365at2"/>
<dbReference type="PANTHER" id="PTHR42944">
    <property type="entry name" value="ADENINE DNA GLYCOSYLASE"/>
    <property type="match status" value="1"/>
</dbReference>
<dbReference type="SUPFAM" id="SSF48150">
    <property type="entry name" value="DNA-glycosylase"/>
    <property type="match status" value="1"/>
</dbReference>
<comment type="cofactor">
    <cofactor evidence="14">
        <name>[4Fe-4S] cluster</name>
        <dbReference type="ChEBI" id="CHEBI:49883"/>
    </cofactor>
    <text evidence="14">Binds 1 [4Fe-4S] cluster.</text>
</comment>
<dbReference type="InterPro" id="IPR044298">
    <property type="entry name" value="MIG/MutY"/>
</dbReference>
<dbReference type="Gene3D" id="1.10.340.30">
    <property type="entry name" value="Hypothetical protein, domain 2"/>
    <property type="match status" value="1"/>
</dbReference>
<keyword evidence="12" id="KW-0234">DNA repair</keyword>
<dbReference type="GO" id="GO:0051539">
    <property type="term" value="F:4 iron, 4 sulfur cluster binding"/>
    <property type="evidence" value="ECO:0007669"/>
    <property type="project" value="UniProtKB-UniRule"/>
</dbReference>
<dbReference type="GO" id="GO:0035485">
    <property type="term" value="F:adenine/guanine mispair binding"/>
    <property type="evidence" value="ECO:0007669"/>
    <property type="project" value="TreeGrafter"/>
</dbReference>
<dbReference type="EMBL" id="CP022386">
    <property type="protein sequence ID" value="ATA87536.1"/>
    <property type="molecule type" value="Genomic_DNA"/>
</dbReference>
<dbReference type="GeneID" id="84808977"/>
<dbReference type="Pfam" id="PF00730">
    <property type="entry name" value="HhH-GPD"/>
    <property type="match status" value="1"/>
</dbReference>
<dbReference type="SMART" id="SM00478">
    <property type="entry name" value="ENDO3c"/>
    <property type="match status" value="1"/>
</dbReference>
<evidence type="ECO:0000256" key="2">
    <source>
        <dbReference type="ARBA" id="ARBA00002933"/>
    </source>
</evidence>
<sequence length="347" mass="40135">MKEQTTEIAVLLLTWYAAHKRELPWRGAGNPYYIWLSEVILQQTRVAQGLPYYQRFVEQFPTVEALAQAPEAQVLKVWQGLGYYSRAKNLQRAAQYITEELQGVFPSTYETLLKLKGVGEYTASAIASICYNEPKAVVDGNVYRVLSRIFDIDTPINTTEGAKYFKELAQELLDKERAGEYNQAIMDFGALQCKPQSPDCESCILSAKCLAYHRKKVTQRPVKIAKIKPIHRYFHYCVLKDSQGNTQLHKREAKDIWQGLYEFPLIEVKENTTEAQVIETIRAQYPHTTYIKKYATEFLHKLTHQHLHTCFWEVEVAEVLSDGLPIRELIHYPMPALLIKFLKKEKI</sequence>
<evidence type="ECO:0000256" key="9">
    <source>
        <dbReference type="ARBA" id="ARBA00022801"/>
    </source>
</evidence>
<dbReference type="InterPro" id="IPR011257">
    <property type="entry name" value="DNA_glycosylase"/>
</dbReference>
<proteinExistence type="inferred from homology"/>
<dbReference type="FunFam" id="1.10.340.30:FF:000002">
    <property type="entry name" value="Adenine DNA glycosylase"/>
    <property type="match status" value="1"/>
</dbReference>
<evidence type="ECO:0000313" key="17">
    <source>
        <dbReference type="Proteomes" id="UP000217250"/>
    </source>
</evidence>
<evidence type="ECO:0000256" key="10">
    <source>
        <dbReference type="ARBA" id="ARBA00023004"/>
    </source>
</evidence>
<evidence type="ECO:0000256" key="1">
    <source>
        <dbReference type="ARBA" id="ARBA00000843"/>
    </source>
</evidence>
<evidence type="ECO:0000256" key="3">
    <source>
        <dbReference type="ARBA" id="ARBA00008343"/>
    </source>
</evidence>
<dbReference type="PANTHER" id="PTHR42944:SF1">
    <property type="entry name" value="ADENINE DNA GLYCOSYLASE"/>
    <property type="match status" value="1"/>
</dbReference>
<dbReference type="InterPro" id="IPR005760">
    <property type="entry name" value="A/G_AdeGlyc_MutY"/>
</dbReference>
<dbReference type="Gene3D" id="1.10.1670.10">
    <property type="entry name" value="Helix-hairpin-Helix base-excision DNA repair enzymes (C-terminal)"/>
    <property type="match status" value="1"/>
</dbReference>
<keyword evidence="6" id="KW-0004">4Fe-4S</keyword>
<keyword evidence="7" id="KW-0479">Metal-binding</keyword>
<evidence type="ECO:0000256" key="12">
    <source>
        <dbReference type="ARBA" id="ARBA00023204"/>
    </source>
</evidence>
<comment type="catalytic activity">
    <reaction evidence="1 14">
        <text>Hydrolyzes free adenine bases from 7,8-dihydro-8-oxoguanine:adenine mismatched double-stranded DNA, leaving an apurinic site.</text>
        <dbReference type="EC" id="3.2.2.31"/>
    </reaction>
</comment>
<dbReference type="SUPFAM" id="SSF55811">
    <property type="entry name" value="Nudix"/>
    <property type="match status" value="1"/>
</dbReference>
<keyword evidence="8 14" id="KW-0227">DNA damage</keyword>
<keyword evidence="13 14" id="KW-0326">Glycosidase</keyword>
<name>A0A250FU64_9FLAO</name>
<evidence type="ECO:0000256" key="11">
    <source>
        <dbReference type="ARBA" id="ARBA00023014"/>
    </source>
</evidence>
<dbReference type="RefSeq" id="WP_095910781.1">
    <property type="nucleotide sequence ID" value="NZ_CP022386.1"/>
</dbReference>
<dbReference type="Gene3D" id="3.90.79.10">
    <property type="entry name" value="Nucleoside Triphosphate Pyrophosphohydrolase"/>
    <property type="match status" value="1"/>
</dbReference>
<evidence type="ECO:0000256" key="5">
    <source>
        <dbReference type="ARBA" id="ARBA00022023"/>
    </source>
</evidence>
<organism evidence="16 17">
    <name type="scientific">Capnocytophaga gingivalis</name>
    <dbReference type="NCBI Taxonomy" id="1017"/>
    <lineage>
        <taxon>Bacteria</taxon>
        <taxon>Pseudomonadati</taxon>
        <taxon>Bacteroidota</taxon>
        <taxon>Flavobacteriia</taxon>
        <taxon>Flavobacteriales</taxon>
        <taxon>Flavobacteriaceae</taxon>
        <taxon>Capnocytophaga</taxon>
    </lineage>
</organism>
<protein>
    <recommendedName>
        <fullName evidence="5 14">Adenine DNA glycosylase</fullName>
        <ecNumber evidence="4 14">3.2.2.31</ecNumber>
    </recommendedName>
</protein>
<keyword evidence="9" id="KW-0378">Hydrolase</keyword>
<dbReference type="InterPro" id="IPR023170">
    <property type="entry name" value="HhH_base_excis_C"/>
</dbReference>
<comment type="similarity">
    <text evidence="3 14">Belongs to the Nth/MutY family.</text>
</comment>
<dbReference type="CDD" id="cd00056">
    <property type="entry name" value="ENDO3c"/>
    <property type="match status" value="1"/>
</dbReference>
<gene>
    <name evidence="16" type="primary">mutY</name>
    <name evidence="16" type="ORF">CGC50_10485</name>
</gene>
<dbReference type="InterPro" id="IPR029119">
    <property type="entry name" value="MutY_C"/>
</dbReference>
<dbReference type="GO" id="GO:0034039">
    <property type="term" value="F:8-oxo-7,8-dihydroguanine DNA N-glycosylase activity"/>
    <property type="evidence" value="ECO:0007669"/>
    <property type="project" value="TreeGrafter"/>
</dbReference>
<dbReference type="CDD" id="cd03431">
    <property type="entry name" value="NUDIX_DNA_Glycosylase_C-MutY"/>
    <property type="match status" value="1"/>
</dbReference>
<evidence type="ECO:0000313" key="16">
    <source>
        <dbReference type="EMBL" id="ATA87536.1"/>
    </source>
</evidence>
<dbReference type="KEGG" id="cgh:CGC50_10485"/>
<evidence type="ECO:0000259" key="15">
    <source>
        <dbReference type="SMART" id="SM00478"/>
    </source>
</evidence>
<dbReference type="Proteomes" id="UP000217250">
    <property type="component" value="Chromosome"/>
</dbReference>
<dbReference type="NCBIfam" id="TIGR01084">
    <property type="entry name" value="mutY"/>
    <property type="match status" value="1"/>
</dbReference>
<dbReference type="GO" id="GO:0046872">
    <property type="term" value="F:metal ion binding"/>
    <property type="evidence" value="ECO:0007669"/>
    <property type="project" value="UniProtKB-UniRule"/>
</dbReference>
<evidence type="ECO:0000256" key="13">
    <source>
        <dbReference type="ARBA" id="ARBA00023295"/>
    </source>
</evidence>
<evidence type="ECO:0000256" key="8">
    <source>
        <dbReference type="ARBA" id="ARBA00022763"/>
    </source>
</evidence>
<dbReference type="InterPro" id="IPR000445">
    <property type="entry name" value="HhH_motif"/>
</dbReference>
<accession>A0A250FU64</accession>
<evidence type="ECO:0000256" key="4">
    <source>
        <dbReference type="ARBA" id="ARBA00012045"/>
    </source>
</evidence>
<keyword evidence="11" id="KW-0411">Iron-sulfur</keyword>
<feature type="domain" description="HhH-GPD" evidence="15">
    <location>
        <begin position="40"/>
        <end position="191"/>
    </location>
</feature>
<dbReference type="EC" id="3.2.2.31" evidence="4 14"/>
<dbReference type="GO" id="GO:0006284">
    <property type="term" value="P:base-excision repair"/>
    <property type="evidence" value="ECO:0007669"/>
    <property type="project" value="UniProtKB-UniRule"/>
</dbReference>
<dbReference type="GO" id="GO:0032357">
    <property type="term" value="F:oxidized purine DNA binding"/>
    <property type="evidence" value="ECO:0007669"/>
    <property type="project" value="TreeGrafter"/>
</dbReference>
<keyword evidence="10 14" id="KW-0408">Iron</keyword>
<dbReference type="AlphaFoldDB" id="A0A250FU64"/>
<evidence type="ECO:0000256" key="14">
    <source>
        <dbReference type="RuleBase" id="RU365096"/>
    </source>
</evidence>
<dbReference type="GO" id="GO:0000701">
    <property type="term" value="F:purine-specific mismatch base pair DNA N-glycosylase activity"/>
    <property type="evidence" value="ECO:0007669"/>
    <property type="project" value="UniProtKB-EC"/>
</dbReference>
<dbReference type="InterPro" id="IPR003265">
    <property type="entry name" value="HhH-GPD_domain"/>
</dbReference>
<evidence type="ECO:0000256" key="6">
    <source>
        <dbReference type="ARBA" id="ARBA00022485"/>
    </source>
</evidence>
<evidence type="ECO:0000256" key="7">
    <source>
        <dbReference type="ARBA" id="ARBA00022723"/>
    </source>
</evidence>
<dbReference type="Pfam" id="PF14815">
    <property type="entry name" value="NUDIX_4"/>
    <property type="match status" value="1"/>
</dbReference>
<reference evidence="17" key="1">
    <citation type="submission" date="2017-06" db="EMBL/GenBank/DDBJ databases">
        <title>Capnocytophaga spp. assemblies.</title>
        <authorList>
            <person name="Gulvik C.A."/>
        </authorList>
    </citation>
    <scope>NUCLEOTIDE SEQUENCE [LARGE SCALE GENOMIC DNA]</scope>
    <source>
        <strain evidence="17">H1496</strain>
    </source>
</reference>
<dbReference type="InterPro" id="IPR015797">
    <property type="entry name" value="NUDIX_hydrolase-like_dom_sf"/>
</dbReference>
<dbReference type="Pfam" id="PF00633">
    <property type="entry name" value="HHH"/>
    <property type="match status" value="1"/>
</dbReference>
<comment type="function">
    <text evidence="2">Adenine glycosylase active on G-A mispairs. MutY also corrects error-prone DNA synthesis past GO lesions which are due to the oxidatively damaged form of guanine: 7,8-dihydro-8-oxoguanine (8-oxo-dGTP).</text>
</comment>
<dbReference type="GO" id="GO:0006298">
    <property type="term" value="P:mismatch repair"/>
    <property type="evidence" value="ECO:0007669"/>
    <property type="project" value="TreeGrafter"/>
</dbReference>